<feature type="non-terminal residue" evidence="2">
    <location>
        <position position="1"/>
    </location>
</feature>
<feature type="non-terminal residue" evidence="2">
    <location>
        <position position="245"/>
    </location>
</feature>
<evidence type="ECO:0000256" key="1">
    <source>
        <dbReference type="SAM" id="MobiDB-lite"/>
    </source>
</evidence>
<organism evidence="2">
    <name type="scientific">uncultured Acetobacteraceae bacterium</name>
    <dbReference type="NCBI Taxonomy" id="169975"/>
    <lineage>
        <taxon>Bacteria</taxon>
        <taxon>Pseudomonadati</taxon>
        <taxon>Pseudomonadota</taxon>
        <taxon>Alphaproteobacteria</taxon>
        <taxon>Acetobacterales</taxon>
        <taxon>Acetobacteraceae</taxon>
        <taxon>environmental samples</taxon>
    </lineage>
</organism>
<dbReference type="EMBL" id="CADCTL010000094">
    <property type="protein sequence ID" value="CAA9235670.1"/>
    <property type="molecule type" value="Genomic_DNA"/>
</dbReference>
<feature type="compositionally biased region" description="Low complexity" evidence="1">
    <location>
        <begin position="39"/>
        <end position="55"/>
    </location>
</feature>
<feature type="region of interest" description="Disordered" evidence="1">
    <location>
        <begin position="140"/>
        <end position="245"/>
    </location>
</feature>
<feature type="compositionally biased region" description="Basic residues" evidence="1">
    <location>
        <begin position="200"/>
        <end position="213"/>
    </location>
</feature>
<evidence type="ECO:0000313" key="2">
    <source>
        <dbReference type="EMBL" id="CAA9235670.1"/>
    </source>
</evidence>
<feature type="compositionally biased region" description="Basic and acidic residues" evidence="1">
    <location>
        <begin position="141"/>
        <end position="157"/>
    </location>
</feature>
<feature type="region of interest" description="Disordered" evidence="1">
    <location>
        <begin position="1"/>
        <end position="78"/>
    </location>
</feature>
<sequence>AATRPPHGWSSRGHVGRRRALRPGAGGRTGGRAAGARGGRVALRGRGRGAAATRRLPQRGVGPAGGGSDPRRHDRRHRHRLRRVGGRRVPALGAALDADRHARRRLFLGVPLGRGAARVLVLDVHLRSARLFAPRAGRRALRGDAPGDRRVGRRGEQQWRPGGGRARQAFSRGRHHQRPAHHERPSDLRPPAPGAARRILPGKRGRWARRFRHPSGGLPGVRPSGEAQAHPRDRRNGHRSALLRL</sequence>
<protein>
    <submittedName>
        <fullName evidence="2">Uncharacterized protein</fullName>
    </submittedName>
</protein>
<name>A0A6J4HXK3_9PROT</name>
<reference evidence="2" key="1">
    <citation type="submission" date="2020-02" db="EMBL/GenBank/DDBJ databases">
        <authorList>
            <person name="Meier V. D."/>
        </authorList>
    </citation>
    <scope>NUCLEOTIDE SEQUENCE</scope>
    <source>
        <strain evidence="2">AVDCRST_MAG04</strain>
    </source>
</reference>
<gene>
    <name evidence="2" type="ORF">AVDCRST_MAG04-1352</name>
</gene>
<accession>A0A6J4HXK3</accession>
<dbReference type="AlphaFoldDB" id="A0A6J4HXK3"/>
<feature type="compositionally biased region" description="Gly residues" evidence="1">
    <location>
        <begin position="24"/>
        <end position="38"/>
    </location>
</feature>
<proteinExistence type="predicted"/>